<dbReference type="InterPro" id="IPR050267">
    <property type="entry name" value="Anti-sigma-factor_SerPK"/>
</dbReference>
<evidence type="ECO:0000313" key="4">
    <source>
        <dbReference type="EMBL" id="GAA1964390.1"/>
    </source>
</evidence>
<keyword evidence="4" id="KW-0808">Transferase</keyword>
<dbReference type="NCBIfam" id="NF041045">
    <property type="entry name" value="RsbA_anti_sig"/>
    <property type="match status" value="1"/>
</dbReference>
<dbReference type="PANTHER" id="PTHR35526:SF3">
    <property type="entry name" value="ANTI-SIGMA-F FACTOR RSBW"/>
    <property type="match status" value="1"/>
</dbReference>
<dbReference type="Pfam" id="PF14417">
    <property type="entry name" value="MEDS"/>
    <property type="match status" value="1"/>
</dbReference>
<dbReference type="CDD" id="cd16936">
    <property type="entry name" value="HATPase_RsbW-like"/>
    <property type="match status" value="1"/>
</dbReference>
<feature type="domain" description="MEDS" evidence="3">
    <location>
        <begin position="21"/>
        <end position="164"/>
    </location>
</feature>
<accession>A0ABP5CI30</accession>
<keyword evidence="5" id="KW-1185">Reference proteome</keyword>
<dbReference type="InterPro" id="IPR003594">
    <property type="entry name" value="HATPase_dom"/>
</dbReference>
<evidence type="ECO:0000313" key="5">
    <source>
        <dbReference type="Proteomes" id="UP001501116"/>
    </source>
</evidence>
<evidence type="ECO:0000259" key="3">
    <source>
        <dbReference type="Pfam" id="PF14417"/>
    </source>
</evidence>
<dbReference type="Proteomes" id="UP001501116">
    <property type="component" value="Unassembled WGS sequence"/>
</dbReference>
<dbReference type="PANTHER" id="PTHR35526">
    <property type="entry name" value="ANTI-SIGMA-F FACTOR RSBW-RELATED"/>
    <property type="match status" value="1"/>
</dbReference>
<gene>
    <name evidence="4" type="ORF">GCM10009754_40240</name>
</gene>
<dbReference type="GO" id="GO:0016301">
    <property type="term" value="F:kinase activity"/>
    <property type="evidence" value="ECO:0007669"/>
    <property type="project" value="UniProtKB-KW"/>
</dbReference>
<evidence type="ECO:0000259" key="2">
    <source>
        <dbReference type="Pfam" id="PF13581"/>
    </source>
</evidence>
<name>A0ABP5CI30_9PSEU</name>
<keyword evidence="1" id="KW-0723">Serine/threonine-protein kinase</keyword>
<feature type="domain" description="Histidine kinase/HSP90-like ATPase" evidence="2">
    <location>
        <begin position="202"/>
        <end position="314"/>
    </location>
</feature>
<evidence type="ECO:0000256" key="1">
    <source>
        <dbReference type="ARBA" id="ARBA00022527"/>
    </source>
</evidence>
<dbReference type="InterPro" id="IPR025847">
    <property type="entry name" value="MEDS_domain"/>
</dbReference>
<dbReference type="Pfam" id="PF13581">
    <property type="entry name" value="HATPase_c_2"/>
    <property type="match status" value="1"/>
</dbReference>
<keyword evidence="4" id="KW-0418">Kinase</keyword>
<dbReference type="InterPro" id="IPR047718">
    <property type="entry name" value="RsbA-like_anti_sig"/>
</dbReference>
<dbReference type="Gene3D" id="3.30.565.10">
    <property type="entry name" value="Histidine kinase-like ATPase, C-terminal domain"/>
    <property type="match status" value="1"/>
</dbReference>
<protein>
    <submittedName>
        <fullName evidence="4">Sensor histidine kinase</fullName>
    </submittedName>
</protein>
<organism evidence="4 5">
    <name type="scientific">Amycolatopsis minnesotensis</name>
    <dbReference type="NCBI Taxonomy" id="337894"/>
    <lineage>
        <taxon>Bacteria</taxon>
        <taxon>Bacillati</taxon>
        <taxon>Actinomycetota</taxon>
        <taxon>Actinomycetes</taxon>
        <taxon>Pseudonocardiales</taxon>
        <taxon>Pseudonocardiaceae</taxon>
        <taxon>Amycolatopsis</taxon>
    </lineage>
</organism>
<dbReference type="InterPro" id="IPR036890">
    <property type="entry name" value="HATPase_C_sf"/>
</dbReference>
<dbReference type="EMBL" id="BAAANN010000015">
    <property type="protein sequence ID" value="GAA1964390.1"/>
    <property type="molecule type" value="Genomic_DNA"/>
</dbReference>
<proteinExistence type="predicted"/>
<comment type="caution">
    <text evidence="4">The sequence shown here is derived from an EMBL/GenBank/DDBJ whole genome shotgun (WGS) entry which is preliminary data.</text>
</comment>
<reference evidence="5" key="1">
    <citation type="journal article" date="2019" name="Int. J. Syst. Evol. Microbiol.">
        <title>The Global Catalogue of Microorganisms (GCM) 10K type strain sequencing project: providing services to taxonomists for standard genome sequencing and annotation.</title>
        <authorList>
            <consortium name="The Broad Institute Genomics Platform"/>
            <consortium name="The Broad Institute Genome Sequencing Center for Infectious Disease"/>
            <person name="Wu L."/>
            <person name="Ma J."/>
        </authorList>
    </citation>
    <scope>NUCLEOTIDE SEQUENCE [LARGE SCALE GENOMIC DNA]</scope>
    <source>
        <strain evidence="5">JCM 14545</strain>
    </source>
</reference>
<sequence>MATVNGTSTTGILEDEEPFVHPALFYRGEREFLDGTVPFLEAGLAAGEPVAAALPEQNLKVLRAALGATARRVHLVDMTEAGRNPARIIPGVLRAFADAHPGHRVRIIGEPIWPGRSETEYPACAQHEALINLAFAGRTATILCPYDAAGLDDRVLDDAHATHPVVIGTDGPRPSGRYDPGRIVAGYNRPLPEPVAATRITVDVTNLVEARRLVTAHARHAGLDERRTSDLELAASELAENSIAHGGGSGVLRIWTDDTHLVCEVHDAGTLTDPLAGRHPASPRQLHGRGLLLVNQIADLVRVHTGPSGTTTRIHLRLP</sequence>
<dbReference type="SUPFAM" id="SSF55874">
    <property type="entry name" value="ATPase domain of HSP90 chaperone/DNA topoisomerase II/histidine kinase"/>
    <property type="match status" value="1"/>
</dbReference>